<accession>A0A0P0N5J2</accession>
<evidence type="ECO:0000256" key="6">
    <source>
        <dbReference type="ARBA" id="ARBA00022989"/>
    </source>
</evidence>
<dbReference type="Proteomes" id="UP000058613">
    <property type="component" value="Chromosome"/>
</dbReference>
<feature type="transmembrane region" description="Helical" evidence="9">
    <location>
        <begin position="276"/>
        <end position="296"/>
    </location>
</feature>
<evidence type="ECO:0000256" key="7">
    <source>
        <dbReference type="ARBA" id="ARBA00023136"/>
    </source>
</evidence>
<keyword evidence="4" id="KW-1003">Cell membrane</keyword>
<evidence type="ECO:0000313" key="11">
    <source>
        <dbReference type="EMBL" id="OWJ55017.1"/>
    </source>
</evidence>
<dbReference type="OrthoDB" id="45554at2157"/>
<dbReference type="NCBIfam" id="TIGR03648">
    <property type="entry name" value="Na_symport_lg"/>
    <property type="match status" value="1"/>
</dbReference>
<evidence type="ECO:0000256" key="4">
    <source>
        <dbReference type="ARBA" id="ARBA00022475"/>
    </source>
</evidence>
<dbReference type="InterPro" id="IPR038377">
    <property type="entry name" value="Na/Glc_symporter_sf"/>
</dbReference>
<feature type="transmembrane region" description="Helical" evidence="9">
    <location>
        <begin position="457"/>
        <end position="477"/>
    </location>
</feature>
<keyword evidence="13" id="KW-1185">Reference proteome</keyword>
<evidence type="ECO:0000313" key="13">
    <source>
        <dbReference type="Proteomes" id="UP000196694"/>
    </source>
</evidence>
<feature type="transmembrane region" description="Helical" evidence="9">
    <location>
        <begin position="144"/>
        <end position="165"/>
    </location>
</feature>
<dbReference type="InterPro" id="IPR018212">
    <property type="entry name" value="Na/solute_symporter_CS"/>
</dbReference>
<evidence type="ECO:0000256" key="5">
    <source>
        <dbReference type="ARBA" id="ARBA00022692"/>
    </source>
</evidence>
<feature type="transmembrane region" description="Helical" evidence="9">
    <location>
        <begin position="489"/>
        <end position="510"/>
    </location>
</feature>
<organism evidence="10 12">
    <name type="scientific">Pyrodictium delaneyi</name>
    <dbReference type="NCBI Taxonomy" id="1273541"/>
    <lineage>
        <taxon>Archaea</taxon>
        <taxon>Thermoproteota</taxon>
        <taxon>Thermoprotei</taxon>
        <taxon>Desulfurococcales</taxon>
        <taxon>Pyrodictiaceae</taxon>
        <taxon>Pyrodictium</taxon>
    </lineage>
</organism>
<dbReference type="STRING" id="1273541.Pyrde_1719"/>
<dbReference type="GO" id="GO:0022857">
    <property type="term" value="F:transmembrane transporter activity"/>
    <property type="evidence" value="ECO:0007669"/>
    <property type="project" value="InterPro"/>
</dbReference>
<reference evidence="11 13" key="2">
    <citation type="submission" date="2017-05" db="EMBL/GenBank/DDBJ databases">
        <title>The draft genome of the hyperthermophilic archaeon 'Pyrodictium delaneyi strain Hulk', an iron and nitrate reducer, reveals the capacity for sulfate reduction.</title>
        <authorList>
            <person name="Demey L.M."/>
            <person name="Miller C."/>
            <person name="Manzella M."/>
            <person name="Reguera G."/>
            <person name="Kashefi K."/>
        </authorList>
    </citation>
    <scope>NUCLEOTIDE SEQUENCE [LARGE SCALE GENOMIC DNA]</scope>
    <source>
        <strain evidence="11 13">Hulk</strain>
    </source>
</reference>
<dbReference type="Proteomes" id="UP000196694">
    <property type="component" value="Unassembled WGS sequence"/>
</dbReference>
<dbReference type="PROSITE" id="PS00457">
    <property type="entry name" value="NA_SOLUT_SYMP_2"/>
    <property type="match status" value="1"/>
</dbReference>
<dbReference type="Pfam" id="PF00474">
    <property type="entry name" value="SSF"/>
    <property type="match status" value="2"/>
</dbReference>
<dbReference type="GeneID" id="26100059"/>
<evidence type="ECO:0000256" key="9">
    <source>
        <dbReference type="SAM" id="Phobius"/>
    </source>
</evidence>
<keyword evidence="5 9" id="KW-0812">Transmembrane</keyword>
<dbReference type="KEGG" id="pdl:Pyrde_1719"/>
<evidence type="ECO:0000313" key="12">
    <source>
        <dbReference type="Proteomes" id="UP000058613"/>
    </source>
</evidence>
<dbReference type="CDD" id="cd11480">
    <property type="entry name" value="SLC5sbd_u4"/>
    <property type="match status" value="1"/>
</dbReference>
<dbReference type="PROSITE" id="PS50283">
    <property type="entry name" value="NA_SOLUT_SYMP_3"/>
    <property type="match status" value="1"/>
</dbReference>
<sequence>MDVIAVSFLISTIIAYMLIAYKSRAFTAEEFYVAARRVSPIRNGMATAADWMSGASFISMAGAVAALGYDASVFLIGWSLSYVLLAMLVAPFLRSYGKYTIPDFFEDRYYSKKARLFAVIMLYVVSLTYLTGQLLGVGIVMARAFGIDATIMTLIAPLLVLLYSSFGGMKSITWTQVAQYIVLISAYWLPIVLMGHLWNPIPHIAYGEHVAKVDETVLELKGHAWTEPFWRPYASGTGQLNWLLSTLALMLGTMGLPHVLMRFYTVPSVRDARKSVAWSLFFISLLYLTAPVYAALAGEKEYMLHAMVKELSGQPIDVVKEELMKEAWVKKWMEAGLIKIADKNGDGIFEYGVDTFSIHKDIAVLGLPDMYGLGPIVASIILVGGISAALSTADGLILAMTTAATRDIYKSIINPRATEKKELMVARISMVIIAFVSGTLAYLMAANPVIKAYIAKTVAWAFAFAASTLTPAMVLGLHWKRATKEGAIAGMIAGLAVAVPYVVGVSLGYMEPVSIAGQKIGTIAWGVIGFLVNIIVNVVVSLMTSEPPKRVQELVEQIKVPVKK</sequence>
<reference evidence="10 12" key="1">
    <citation type="submission" date="2015-10" db="EMBL/GenBank/DDBJ databases">
        <title>Complete genome sequence of hyperthermophilic archaeon Pyrodictium delaneyi Su06.</title>
        <authorList>
            <person name="Jung J.-H."/>
            <person name="Lin J."/>
            <person name="Holden J.F."/>
            <person name="Park C.-S."/>
        </authorList>
    </citation>
    <scope>NUCLEOTIDE SEQUENCE [LARGE SCALE GENOMIC DNA]</scope>
    <source>
        <strain evidence="10 12">Su06</strain>
    </source>
</reference>
<feature type="transmembrane region" description="Helical" evidence="9">
    <location>
        <begin position="177"/>
        <end position="198"/>
    </location>
</feature>
<evidence type="ECO:0000313" key="10">
    <source>
        <dbReference type="EMBL" id="ALL01762.1"/>
    </source>
</evidence>
<dbReference type="AlphaFoldDB" id="A0A0P0N5J2"/>
<feature type="transmembrane region" description="Helical" evidence="9">
    <location>
        <begin position="6"/>
        <end position="27"/>
    </location>
</feature>
<feature type="transmembrane region" description="Helical" evidence="9">
    <location>
        <begin position="522"/>
        <end position="543"/>
    </location>
</feature>
<evidence type="ECO:0000256" key="3">
    <source>
        <dbReference type="ARBA" id="ARBA00022448"/>
    </source>
</evidence>
<feature type="transmembrane region" description="Helical" evidence="9">
    <location>
        <begin position="114"/>
        <end position="132"/>
    </location>
</feature>
<dbReference type="PATRIC" id="fig|1273541.4.peg.1830"/>
<keyword evidence="7 9" id="KW-0472">Membrane</keyword>
<evidence type="ECO:0000256" key="2">
    <source>
        <dbReference type="ARBA" id="ARBA00006434"/>
    </source>
</evidence>
<dbReference type="InterPro" id="IPR001734">
    <property type="entry name" value="Na/solute_symporter"/>
</dbReference>
<feature type="transmembrane region" description="Helical" evidence="9">
    <location>
        <begin position="242"/>
        <end position="264"/>
    </location>
</feature>
<protein>
    <submittedName>
        <fullName evidence="11">Cation acetate symporter</fullName>
    </submittedName>
    <submittedName>
        <fullName evidence="10">Putative sodium:solute symporter</fullName>
    </submittedName>
</protein>
<comment type="similarity">
    <text evidence="2 8">Belongs to the sodium:solute symporter (SSF) (TC 2.A.21) family.</text>
</comment>
<dbReference type="EMBL" id="NCQP01000002">
    <property type="protein sequence ID" value="OWJ55017.1"/>
    <property type="molecule type" value="Genomic_DNA"/>
</dbReference>
<feature type="transmembrane region" description="Helical" evidence="9">
    <location>
        <begin position="376"/>
        <end position="403"/>
    </location>
</feature>
<dbReference type="InterPro" id="IPR050277">
    <property type="entry name" value="Sodium:Solute_Symporter"/>
</dbReference>
<keyword evidence="6 9" id="KW-1133">Transmembrane helix</keyword>
<feature type="transmembrane region" description="Helical" evidence="9">
    <location>
        <begin position="75"/>
        <end position="93"/>
    </location>
</feature>
<dbReference type="GO" id="GO:0046942">
    <property type="term" value="P:carboxylic acid transport"/>
    <property type="evidence" value="ECO:0007669"/>
    <property type="project" value="UniProtKB-ARBA"/>
</dbReference>
<feature type="transmembrane region" description="Helical" evidence="9">
    <location>
        <begin position="48"/>
        <end position="69"/>
    </location>
</feature>
<evidence type="ECO:0000256" key="1">
    <source>
        <dbReference type="ARBA" id="ARBA00004141"/>
    </source>
</evidence>
<dbReference type="PANTHER" id="PTHR48086:SF5">
    <property type="entry name" value="NA(+):SOLUTE SYMPORTER (SSF FAMILY)"/>
    <property type="match status" value="1"/>
</dbReference>
<feature type="transmembrane region" description="Helical" evidence="9">
    <location>
        <begin position="424"/>
        <end position="445"/>
    </location>
</feature>
<dbReference type="PANTHER" id="PTHR48086">
    <property type="entry name" value="SODIUM/PROLINE SYMPORTER-RELATED"/>
    <property type="match status" value="1"/>
</dbReference>
<dbReference type="RefSeq" id="WP_055409972.1">
    <property type="nucleotide sequence ID" value="NZ_CP013011.1"/>
</dbReference>
<dbReference type="EMBL" id="CP013011">
    <property type="protein sequence ID" value="ALL01762.1"/>
    <property type="molecule type" value="Genomic_DNA"/>
</dbReference>
<name>A0A0P0N5J2_9CREN</name>
<dbReference type="InterPro" id="IPR019899">
    <property type="entry name" value="Na/solute_symporter_VC_2705"/>
</dbReference>
<evidence type="ECO:0000256" key="8">
    <source>
        <dbReference type="RuleBase" id="RU362091"/>
    </source>
</evidence>
<gene>
    <name evidence="11" type="ORF">Pdsh_04815</name>
    <name evidence="10" type="ORF">Pyrde_1719</name>
</gene>
<proteinExistence type="inferred from homology"/>
<comment type="subcellular location">
    <subcellularLocation>
        <location evidence="1">Membrane</location>
        <topology evidence="1">Multi-pass membrane protein</topology>
    </subcellularLocation>
</comment>
<dbReference type="Gene3D" id="1.20.1730.10">
    <property type="entry name" value="Sodium/glucose cotransporter"/>
    <property type="match status" value="1"/>
</dbReference>
<dbReference type="GO" id="GO:0005886">
    <property type="term" value="C:plasma membrane"/>
    <property type="evidence" value="ECO:0007669"/>
    <property type="project" value="TreeGrafter"/>
</dbReference>
<keyword evidence="3" id="KW-0813">Transport</keyword>